<dbReference type="InParanoid" id="A7SNG7"/>
<dbReference type="PROSITE" id="PS50181">
    <property type="entry name" value="FBOX"/>
    <property type="match status" value="1"/>
</dbReference>
<dbReference type="FunFam" id="1.10.472.10:FF:000038">
    <property type="entry name" value="Cyclin F"/>
    <property type="match status" value="1"/>
</dbReference>
<dbReference type="GO" id="GO:0005634">
    <property type="term" value="C:nucleus"/>
    <property type="evidence" value="ECO:0000318"/>
    <property type="project" value="GO_Central"/>
</dbReference>
<sequence length="370" mass="41873">LPEEVLIIILKFLPAQDLVNIRLVSTNLKHLVDESPTLWMTVSFPSIWPSQKNRAVLERAANVGNIEALIKLGLAHLYNEGSNNTNASENGRQAAELFCTAERMTCDPFTWFFIRPPWAPSGSCCKACVFKNMVEYCSNAEPCDSLNKSLLFCIGKILSLHEDEKRRSECIDWLQRASNLGSSHAAFEMWKMKSLEHALEPSAMLQSLRELRDIAMNGNAEAQYTLAMQYAAGNMGGASKDHAAEFLTQFLQKSKALNSHKLFGFQTELNNTMRYILVDWLVEVALMKDFSSQIVHIAVHCVDQYLMKRKVQRSELQLLGITCILIAARFQGKDIVTIREASWLTDDTYSYEEVVRMMGEVMSCLRGEVR</sequence>
<dbReference type="InterPro" id="IPR013763">
    <property type="entry name" value="Cyclin-like_dom"/>
</dbReference>
<dbReference type="GO" id="GO:0000307">
    <property type="term" value="C:cyclin-dependent protein kinase holoenzyme complex"/>
    <property type="evidence" value="ECO:0000318"/>
    <property type="project" value="GO_Central"/>
</dbReference>
<dbReference type="eggNOG" id="KOG0654">
    <property type="taxonomic scope" value="Eukaryota"/>
</dbReference>
<dbReference type="InterPro" id="IPR011990">
    <property type="entry name" value="TPR-like_helical_dom_sf"/>
</dbReference>
<keyword evidence="6" id="KW-1185">Reference proteome</keyword>
<dbReference type="GO" id="GO:0005737">
    <property type="term" value="C:cytoplasm"/>
    <property type="evidence" value="ECO:0000318"/>
    <property type="project" value="GO_Central"/>
</dbReference>
<dbReference type="Pfam" id="PF00134">
    <property type="entry name" value="Cyclin_N"/>
    <property type="match status" value="1"/>
</dbReference>
<dbReference type="PhylomeDB" id="A7SNG7"/>
<dbReference type="Proteomes" id="UP000001593">
    <property type="component" value="Unassembled WGS sequence"/>
</dbReference>
<dbReference type="Gene3D" id="1.20.1280.50">
    <property type="match status" value="1"/>
</dbReference>
<dbReference type="InterPro" id="IPR001810">
    <property type="entry name" value="F-box_dom"/>
</dbReference>
<name>A7SNG7_NEMVE</name>
<dbReference type="OMA" id="TIREASW"/>
<dbReference type="SMART" id="SM00256">
    <property type="entry name" value="FBOX"/>
    <property type="match status" value="1"/>
</dbReference>
<dbReference type="SUPFAM" id="SSF47954">
    <property type="entry name" value="Cyclin-like"/>
    <property type="match status" value="1"/>
</dbReference>
<dbReference type="InterPro" id="IPR039361">
    <property type="entry name" value="Cyclin"/>
</dbReference>
<evidence type="ECO:0000259" key="4">
    <source>
        <dbReference type="PROSITE" id="PS50181"/>
    </source>
</evidence>
<dbReference type="InterPro" id="IPR036047">
    <property type="entry name" value="F-box-like_dom_sf"/>
</dbReference>
<dbReference type="CDD" id="cd20521">
    <property type="entry name" value="CYCLIN_CCNF_rpt1"/>
    <property type="match status" value="1"/>
</dbReference>
<dbReference type="SUPFAM" id="SSF81901">
    <property type="entry name" value="HCP-like"/>
    <property type="match status" value="1"/>
</dbReference>
<dbReference type="EMBL" id="DS469720">
    <property type="protein sequence ID" value="EDO34730.1"/>
    <property type="molecule type" value="Genomic_DNA"/>
</dbReference>
<dbReference type="GO" id="GO:0000082">
    <property type="term" value="P:G1/S transition of mitotic cell cycle"/>
    <property type="evidence" value="ECO:0000318"/>
    <property type="project" value="GO_Central"/>
</dbReference>
<keyword evidence="3" id="KW-0195">Cyclin</keyword>
<feature type="domain" description="F-box" evidence="4">
    <location>
        <begin position="1"/>
        <end position="42"/>
    </location>
</feature>
<organism evidence="5 6">
    <name type="scientific">Nematostella vectensis</name>
    <name type="common">Starlet sea anemone</name>
    <dbReference type="NCBI Taxonomy" id="45351"/>
    <lineage>
        <taxon>Eukaryota</taxon>
        <taxon>Metazoa</taxon>
        <taxon>Cnidaria</taxon>
        <taxon>Anthozoa</taxon>
        <taxon>Hexacorallia</taxon>
        <taxon>Actiniaria</taxon>
        <taxon>Edwardsiidae</taxon>
        <taxon>Nematostella</taxon>
    </lineage>
</organism>
<dbReference type="SMART" id="SM00385">
    <property type="entry name" value="CYCLIN"/>
    <property type="match status" value="1"/>
</dbReference>
<comment type="similarity">
    <text evidence="3">Belongs to the cyclin family.</text>
</comment>
<evidence type="ECO:0000313" key="5">
    <source>
        <dbReference type="EMBL" id="EDO34730.1"/>
    </source>
</evidence>
<dbReference type="AlphaFoldDB" id="A7SNG7"/>
<evidence type="ECO:0000256" key="3">
    <source>
        <dbReference type="RuleBase" id="RU000383"/>
    </source>
</evidence>
<evidence type="ECO:0000313" key="6">
    <source>
        <dbReference type="Proteomes" id="UP000001593"/>
    </source>
</evidence>
<dbReference type="Pfam" id="PF00646">
    <property type="entry name" value="F-box"/>
    <property type="match status" value="1"/>
</dbReference>
<evidence type="ECO:0000256" key="1">
    <source>
        <dbReference type="ARBA" id="ARBA00004496"/>
    </source>
</evidence>
<protein>
    <recommendedName>
        <fullName evidence="4">F-box domain-containing protein</fullName>
    </recommendedName>
</protein>
<comment type="subcellular location">
    <subcellularLocation>
        <location evidence="1">Cytoplasm</location>
    </subcellularLocation>
</comment>
<accession>A7SNG7</accession>
<dbReference type="Gene3D" id="1.10.472.10">
    <property type="entry name" value="Cyclin-like"/>
    <property type="match status" value="1"/>
</dbReference>
<proteinExistence type="inferred from homology"/>
<dbReference type="Gene3D" id="1.25.40.10">
    <property type="entry name" value="Tetratricopeptide repeat domain"/>
    <property type="match status" value="1"/>
</dbReference>
<dbReference type="PANTHER" id="PTHR10177">
    <property type="entry name" value="CYCLINS"/>
    <property type="match status" value="1"/>
</dbReference>
<dbReference type="HOGENOM" id="CLU_041963_0_0_1"/>
<dbReference type="GO" id="GO:0005815">
    <property type="term" value="C:microtubule organizing center"/>
    <property type="evidence" value="ECO:0000318"/>
    <property type="project" value="GO_Central"/>
</dbReference>
<dbReference type="SUPFAM" id="SSF81383">
    <property type="entry name" value="F-box domain"/>
    <property type="match status" value="1"/>
</dbReference>
<feature type="non-terminal residue" evidence="5">
    <location>
        <position position="370"/>
    </location>
</feature>
<reference evidence="5 6" key="1">
    <citation type="journal article" date="2007" name="Science">
        <title>Sea anemone genome reveals ancestral eumetazoan gene repertoire and genomic organization.</title>
        <authorList>
            <person name="Putnam N.H."/>
            <person name="Srivastava M."/>
            <person name="Hellsten U."/>
            <person name="Dirks B."/>
            <person name="Chapman J."/>
            <person name="Salamov A."/>
            <person name="Terry A."/>
            <person name="Shapiro H."/>
            <person name="Lindquist E."/>
            <person name="Kapitonov V.V."/>
            <person name="Jurka J."/>
            <person name="Genikhovich G."/>
            <person name="Grigoriev I.V."/>
            <person name="Lucas S.M."/>
            <person name="Steele R.E."/>
            <person name="Finnerty J.R."/>
            <person name="Technau U."/>
            <person name="Martindale M.Q."/>
            <person name="Rokhsar D.S."/>
        </authorList>
    </citation>
    <scope>NUCLEOTIDE SEQUENCE [LARGE SCALE GENOMIC DNA]</scope>
    <source>
        <strain evidence="6">CH2 X CH6</strain>
    </source>
</reference>
<dbReference type="STRING" id="45351.A7SNG7"/>
<keyword evidence="2" id="KW-0963">Cytoplasm</keyword>
<feature type="non-terminal residue" evidence="5">
    <location>
        <position position="1"/>
    </location>
</feature>
<dbReference type="InterPro" id="IPR006671">
    <property type="entry name" value="Cyclin_N"/>
</dbReference>
<evidence type="ECO:0000256" key="2">
    <source>
        <dbReference type="ARBA" id="ARBA00022490"/>
    </source>
</evidence>
<gene>
    <name evidence="5" type="ORF">NEMVEDRAFT_v1g124800</name>
</gene>
<dbReference type="InterPro" id="IPR036915">
    <property type="entry name" value="Cyclin-like_sf"/>
</dbReference>
<dbReference type="GO" id="GO:0016538">
    <property type="term" value="F:cyclin-dependent protein serine/threonine kinase regulator activity"/>
    <property type="evidence" value="ECO:0000318"/>
    <property type="project" value="GO_Central"/>
</dbReference>